<dbReference type="EMBL" id="JAOCDZ010000018">
    <property type="protein sequence ID" value="MDH0738692.1"/>
    <property type="molecule type" value="Genomic_DNA"/>
</dbReference>
<gene>
    <name evidence="2" type="primary">traL</name>
    <name evidence="2" type="ORF">N5D93_22935</name>
</gene>
<name>A0AA42LSG2_9BURK</name>
<organism evidence="2 3">
    <name type="scientific">Achromobacter spanius</name>
    <dbReference type="NCBI Taxonomy" id="217203"/>
    <lineage>
        <taxon>Bacteria</taxon>
        <taxon>Pseudomonadati</taxon>
        <taxon>Pseudomonadota</taxon>
        <taxon>Betaproteobacteria</taxon>
        <taxon>Burkholderiales</taxon>
        <taxon>Alcaligenaceae</taxon>
        <taxon>Achromobacter</taxon>
    </lineage>
</organism>
<protein>
    <submittedName>
        <fullName evidence="2">Type IV conjugative transfer system protein TraL</fullName>
    </submittedName>
</protein>
<dbReference type="Proteomes" id="UP001161094">
    <property type="component" value="Unassembled WGS sequence"/>
</dbReference>
<keyword evidence="1" id="KW-0472">Membrane</keyword>
<evidence type="ECO:0000313" key="3">
    <source>
        <dbReference type="Proteomes" id="UP001161094"/>
    </source>
</evidence>
<dbReference type="Pfam" id="PF07178">
    <property type="entry name" value="TraL"/>
    <property type="match status" value="1"/>
</dbReference>
<keyword evidence="1" id="KW-0812">Transmembrane</keyword>
<dbReference type="RefSeq" id="WP_054470926.1">
    <property type="nucleotide sequence ID" value="NZ_JAOCDZ010000018.1"/>
</dbReference>
<sequence>MIDEIDIPAHTDDMPSFLLWEMDEFLVLMLCFLGGYIARGMWPFVGAAIGLWFTARMRRWKQNEMMGAIPHIVFAAGWAGINKLYRNAKHGVLWS</sequence>
<dbReference type="AlphaFoldDB" id="A0AA42LSG2"/>
<comment type="caution">
    <text evidence="2">The sequence shown here is derived from an EMBL/GenBank/DDBJ whole genome shotgun (WGS) entry which is preliminary data.</text>
</comment>
<dbReference type="GO" id="GO:0019867">
    <property type="term" value="C:outer membrane"/>
    <property type="evidence" value="ECO:0007669"/>
    <property type="project" value="InterPro"/>
</dbReference>
<accession>A0AA42LSG2</accession>
<proteinExistence type="predicted"/>
<evidence type="ECO:0000256" key="1">
    <source>
        <dbReference type="SAM" id="Phobius"/>
    </source>
</evidence>
<evidence type="ECO:0000313" key="2">
    <source>
        <dbReference type="EMBL" id="MDH0738692.1"/>
    </source>
</evidence>
<dbReference type="InterPro" id="IPR009838">
    <property type="entry name" value="T4SS_TraL"/>
</dbReference>
<feature type="transmembrane region" description="Helical" evidence="1">
    <location>
        <begin position="25"/>
        <end position="53"/>
    </location>
</feature>
<dbReference type="NCBIfam" id="TIGR02762">
    <property type="entry name" value="TraL_TIGR"/>
    <property type="match status" value="1"/>
</dbReference>
<keyword evidence="1" id="KW-1133">Transmembrane helix</keyword>
<reference evidence="2" key="1">
    <citation type="submission" date="2022-09" db="EMBL/GenBank/DDBJ databases">
        <title>Intensive care unit water sources are persistently colonized with multi-drug resistant bacteria and are the site of extensive horizontal gene transfer of antibiotic resistance genes.</title>
        <authorList>
            <person name="Diorio-Toth L."/>
        </authorList>
    </citation>
    <scope>NUCLEOTIDE SEQUENCE</scope>
    <source>
        <strain evidence="2">GD03843</strain>
    </source>
</reference>